<dbReference type="InterPro" id="IPR020835">
    <property type="entry name" value="Catalase_sf"/>
</dbReference>
<comment type="caution">
    <text evidence="15">The sequence shown here is derived from an EMBL/GenBank/DDBJ whole genome shotgun (WGS) entry which is preliminary data.</text>
</comment>
<gene>
    <name evidence="15" type="ORF">IAB46_12690</name>
</gene>
<proteinExistence type="inferred from homology"/>
<evidence type="ECO:0000256" key="5">
    <source>
        <dbReference type="ARBA" id="ARBA00022559"/>
    </source>
</evidence>
<feature type="domain" description="Catalase core" evidence="14">
    <location>
        <begin position="8"/>
        <end position="391"/>
    </location>
</feature>
<dbReference type="GO" id="GO:0042744">
    <property type="term" value="P:hydrogen peroxide catabolic process"/>
    <property type="evidence" value="ECO:0007669"/>
    <property type="project" value="UniProtKB-KW"/>
</dbReference>
<comment type="similarity">
    <text evidence="3 12">Belongs to the catalase family.</text>
</comment>
<evidence type="ECO:0000256" key="12">
    <source>
        <dbReference type="RuleBase" id="RU000498"/>
    </source>
</evidence>
<dbReference type="Pfam" id="PF06628">
    <property type="entry name" value="Catalase-rel"/>
    <property type="match status" value="1"/>
</dbReference>
<feature type="region of interest" description="Disordered" evidence="13">
    <location>
        <begin position="479"/>
        <end position="522"/>
    </location>
</feature>
<dbReference type="Proteomes" id="UP000823927">
    <property type="component" value="Unassembled WGS sequence"/>
</dbReference>
<dbReference type="InterPro" id="IPR024711">
    <property type="entry name" value="Catalase_clade1/3"/>
</dbReference>
<dbReference type="PROSITE" id="PS51402">
    <property type="entry name" value="CATALASE_3"/>
    <property type="match status" value="1"/>
</dbReference>
<protein>
    <recommendedName>
        <fullName evidence="4 12">Catalase</fullName>
        <ecNumber evidence="4 12">1.11.1.6</ecNumber>
    </recommendedName>
</protein>
<dbReference type="PIRSF" id="PIRSF038928">
    <property type="entry name" value="Catalase_clade1-3"/>
    <property type="match status" value="1"/>
</dbReference>
<reference evidence="15" key="1">
    <citation type="submission" date="2020-10" db="EMBL/GenBank/DDBJ databases">
        <authorList>
            <person name="Gilroy R."/>
        </authorList>
    </citation>
    <scope>NUCLEOTIDE SEQUENCE</scope>
    <source>
        <strain evidence="15">CHK178-757</strain>
    </source>
</reference>
<dbReference type="PROSITE" id="PS00438">
    <property type="entry name" value="CATALASE_2"/>
    <property type="match status" value="1"/>
</dbReference>
<keyword evidence="10 12" id="KW-0376">Hydrogen peroxide</keyword>
<dbReference type="AlphaFoldDB" id="A0A9D1F6P0"/>
<evidence type="ECO:0000256" key="2">
    <source>
        <dbReference type="ARBA" id="ARBA00002974"/>
    </source>
</evidence>
<evidence type="ECO:0000256" key="9">
    <source>
        <dbReference type="ARBA" id="ARBA00023004"/>
    </source>
</evidence>
<dbReference type="PANTHER" id="PTHR11465">
    <property type="entry name" value="CATALASE"/>
    <property type="match status" value="1"/>
</dbReference>
<keyword evidence="9 11" id="KW-0408">Iron</keyword>
<keyword evidence="6 11" id="KW-0349">Heme</keyword>
<evidence type="ECO:0000256" key="4">
    <source>
        <dbReference type="ARBA" id="ARBA00012314"/>
    </source>
</evidence>
<dbReference type="SMART" id="SM01060">
    <property type="entry name" value="Catalase"/>
    <property type="match status" value="1"/>
</dbReference>
<dbReference type="InterPro" id="IPR002226">
    <property type="entry name" value="Catalase_haem_BS"/>
</dbReference>
<keyword evidence="7 11" id="KW-0479">Metal-binding</keyword>
<comment type="cofactor">
    <cofactor evidence="1 11">
        <name>heme</name>
        <dbReference type="ChEBI" id="CHEBI:30413"/>
    </cofactor>
</comment>
<evidence type="ECO:0000256" key="11">
    <source>
        <dbReference type="PIRSR" id="PIRSR038928-2"/>
    </source>
</evidence>
<reference evidence="15" key="2">
    <citation type="journal article" date="2021" name="PeerJ">
        <title>Extensive microbial diversity within the chicken gut microbiome revealed by metagenomics and culture.</title>
        <authorList>
            <person name="Gilroy R."/>
            <person name="Ravi A."/>
            <person name="Getino M."/>
            <person name="Pursley I."/>
            <person name="Horton D.L."/>
            <person name="Alikhan N.F."/>
            <person name="Baker D."/>
            <person name="Gharbi K."/>
            <person name="Hall N."/>
            <person name="Watson M."/>
            <person name="Adriaenssens E.M."/>
            <person name="Foster-Nyarko E."/>
            <person name="Jarju S."/>
            <person name="Secka A."/>
            <person name="Antonio M."/>
            <person name="Oren A."/>
            <person name="Chaudhuri R.R."/>
            <person name="La Ragione R."/>
            <person name="Hildebrand F."/>
            <person name="Pallen M.J."/>
        </authorList>
    </citation>
    <scope>NUCLEOTIDE SEQUENCE</scope>
    <source>
        <strain evidence="15">CHK178-757</strain>
    </source>
</reference>
<feature type="compositionally biased region" description="Basic and acidic residues" evidence="13">
    <location>
        <begin position="479"/>
        <end position="489"/>
    </location>
</feature>
<evidence type="ECO:0000313" key="15">
    <source>
        <dbReference type="EMBL" id="HIS48384.1"/>
    </source>
</evidence>
<dbReference type="InterPro" id="IPR010582">
    <property type="entry name" value="Catalase_immune_responsive"/>
</dbReference>
<comment type="catalytic activity">
    <reaction evidence="12">
        <text>2 H2O2 = O2 + 2 H2O</text>
        <dbReference type="Rhea" id="RHEA:20309"/>
        <dbReference type="ChEBI" id="CHEBI:15377"/>
        <dbReference type="ChEBI" id="CHEBI:15379"/>
        <dbReference type="ChEBI" id="CHEBI:16240"/>
        <dbReference type="EC" id="1.11.1.6"/>
    </reaction>
</comment>
<dbReference type="PRINTS" id="PR00067">
    <property type="entry name" value="CATALASE"/>
</dbReference>
<evidence type="ECO:0000313" key="16">
    <source>
        <dbReference type="Proteomes" id="UP000823927"/>
    </source>
</evidence>
<feature type="binding site" description="axial binding residue" evidence="11">
    <location>
        <position position="338"/>
    </location>
    <ligand>
        <name>heme</name>
        <dbReference type="ChEBI" id="CHEBI:30413"/>
    </ligand>
    <ligandPart>
        <name>Fe</name>
        <dbReference type="ChEBI" id="CHEBI:18248"/>
    </ligandPart>
</feature>
<dbReference type="GO" id="GO:0042542">
    <property type="term" value="P:response to hydrogen peroxide"/>
    <property type="evidence" value="ECO:0007669"/>
    <property type="project" value="TreeGrafter"/>
</dbReference>
<accession>A0A9D1F6P0</accession>
<dbReference type="Pfam" id="PF00199">
    <property type="entry name" value="Catalase"/>
    <property type="match status" value="1"/>
</dbReference>
<dbReference type="SUPFAM" id="SSF56634">
    <property type="entry name" value="Heme-dependent catalase-like"/>
    <property type="match status" value="1"/>
</dbReference>
<dbReference type="GO" id="GO:0004096">
    <property type="term" value="F:catalase activity"/>
    <property type="evidence" value="ECO:0007669"/>
    <property type="project" value="UniProtKB-EC"/>
</dbReference>
<name>A0A9D1F6P0_9FIRM</name>
<dbReference type="PANTHER" id="PTHR11465:SF23">
    <property type="entry name" value="CATALASE-2"/>
    <property type="match status" value="1"/>
</dbReference>
<organism evidence="15 16">
    <name type="scientific">Candidatus Scybalocola faecigallinarum</name>
    <dbReference type="NCBI Taxonomy" id="2840941"/>
    <lineage>
        <taxon>Bacteria</taxon>
        <taxon>Bacillati</taxon>
        <taxon>Bacillota</taxon>
        <taxon>Clostridia</taxon>
        <taxon>Lachnospirales</taxon>
        <taxon>Lachnospiraceae</taxon>
        <taxon>Lachnospiraceae incertae sedis</taxon>
        <taxon>Candidatus Scybalocola (ex Gilroy et al. 2021)</taxon>
    </lineage>
</organism>
<keyword evidence="8 12" id="KW-0560">Oxidoreductase</keyword>
<keyword evidence="5 12" id="KW-0575">Peroxidase</keyword>
<dbReference type="GO" id="GO:0046872">
    <property type="term" value="F:metal ion binding"/>
    <property type="evidence" value="ECO:0007669"/>
    <property type="project" value="UniProtKB-KW"/>
</dbReference>
<dbReference type="GO" id="GO:0005737">
    <property type="term" value="C:cytoplasm"/>
    <property type="evidence" value="ECO:0007669"/>
    <property type="project" value="TreeGrafter"/>
</dbReference>
<evidence type="ECO:0000256" key="7">
    <source>
        <dbReference type="ARBA" id="ARBA00022723"/>
    </source>
</evidence>
<evidence type="ECO:0000256" key="3">
    <source>
        <dbReference type="ARBA" id="ARBA00005329"/>
    </source>
</evidence>
<dbReference type="EMBL" id="DVIT01000055">
    <property type="protein sequence ID" value="HIS48384.1"/>
    <property type="molecule type" value="Genomic_DNA"/>
</dbReference>
<evidence type="ECO:0000256" key="6">
    <source>
        <dbReference type="ARBA" id="ARBA00022617"/>
    </source>
</evidence>
<evidence type="ECO:0000256" key="8">
    <source>
        <dbReference type="ARBA" id="ARBA00023002"/>
    </source>
</evidence>
<dbReference type="GO" id="GO:0020037">
    <property type="term" value="F:heme binding"/>
    <property type="evidence" value="ECO:0007669"/>
    <property type="project" value="InterPro"/>
</dbReference>
<evidence type="ECO:0000256" key="1">
    <source>
        <dbReference type="ARBA" id="ARBA00001971"/>
    </source>
</evidence>
<dbReference type="PROSITE" id="PS00437">
    <property type="entry name" value="CATALASE_1"/>
    <property type="match status" value="1"/>
</dbReference>
<dbReference type="InterPro" id="IPR011614">
    <property type="entry name" value="Catalase_core"/>
</dbReference>
<evidence type="ECO:0000256" key="13">
    <source>
        <dbReference type="SAM" id="MobiDB-lite"/>
    </source>
</evidence>
<evidence type="ECO:0000256" key="10">
    <source>
        <dbReference type="ARBA" id="ARBA00023324"/>
    </source>
</evidence>
<dbReference type="Gene3D" id="2.40.180.10">
    <property type="entry name" value="Catalase core domain"/>
    <property type="match status" value="1"/>
</dbReference>
<comment type="function">
    <text evidence="2">Decomposes hydrogen peroxide into water and oxygen; serves to protect cells from the toxic effects of hydrogen peroxide.</text>
</comment>
<dbReference type="EC" id="1.11.1.6" evidence="4 12"/>
<sequence length="534" mass="60784">MEKCGTLTTGFGAPVYDTANSMTLGNNGPMLFDDVNFVEKMAHFDRERIPERVVHAKGSGAFGYFQPYQSMAEYTCADFLQNPSQKTKILIRFSTVIGFRGSADTVRDPRGFAVRFYTQEGNYDVAGLSFPVFFIRDAMSFPDFIHSQKPSPKTNIQDFERIWDFYSLMPECAHMLTWLYSDRGIIKDYSKMDGFGVNTFVWRNKAGKRRLVKYHFLCQKPKEVVDRFEAAKLAGEDPDIAGRTLWSSIENGCPIKYEFCVQMMDPEIADDLPFDPLDDTKTWPEDQFPLMKVGMLVLNENPQNYFAQVEQAAFAPANIVPGIEFSADKMLQGRTFAYRDTQRYRIGANYSQLPVNRPVVPVNNDMSDGPMNYKVPTGDINYKPNSLAGNCPRESCRPDFKGPHYSAHMVQEPISRTDDFSQATARYCSLPEGEQQRMAEAMAHDLSSACMAVRRRSLALLEKISPELCRCVSGFLQNGDREKHQKPEPEAPVQSQNMRHRKNPVQPRQPRPVGNPGCGKRAMTRERCIREHLF</sequence>
<dbReference type="InterPro" id="IPR018028">
    <property type="entry name" value="Catalase"/>
</dbReference>
<dbReference type="InterPro" id="IPR024708">
    <property type="entry name" value="Catalase_AS"/>
</dbReference>
<evidence type="ECO:0000259" key="14">
    <source>
        <dbReference type="SMART" id="SM01060"/>
    </source>
</evidence>